<dbReference type="Pfam" id="PF06146">
    <property type="entry name" value="PsiE"/>
    <property type="match status" value="1"/>
</dbReference>
<keyword evidence="5 8" id="KW-0812">Transmembrane</keyword>
<comment type="similarity">
    <text evidence="2">Belongs to the PsiE family.</text>
</comment>
<evidence type="ECO:0000313" key="10">
    <source>
        <dbReference type="Proteomes" id="UP001596002"/>
    </source>
</evidence>
<keyword evidence="6 8" id="KW-1133">Transmembrane helix</keyword>
<evidence type="ECO:0000313" key="9">
    <source>
        <dbReference type="EMBL" id="MFC4766168.1"/>
    </source>
</evidence>
<dbReference type="InterPro" id="IPR020948">
    <property type="entry name" value="P_starv_induced_PsiE-like"/>
</dbReference>
<evidence type="ECO:0000256" key="3">
    <source>
        <dbReference type="ARBA" id="ARBA00021903"/>
    </source>
</evidence>
<evidence type="ECO:0000256" key="4">
    <source>
        <dbReference type="ARBA" id="ARBA00022475"/>
    </source>
</evidence>
<feature type="transmembrane region" description="Helical" evidence="8">
    <location>
        <begin position="77"/>
        <end position="98"/>
    </location>
</feature>
<accession>A0ABV9PXH8</accession>
<dbReference type="NCBIfam" id="NF002765">
    <property type="entry name" value="PRK02833.1-3"/>
    <property type="match status" value="1"/>
</dbReference>
<dbReference type="EMBL" id="JBHSHC010000014">
    <property type="protein sequence ID" value="MFC4766168.1"/>
    <property type="molecule type" value="Genomic_DNA"/>
</dbReference>
<feature type="transmembrane region" description="Helical" evidence="8">
    <location>
        <begin position="104"/>
        <end position="122"/>
    </location>
</feature>
<dbReference type="PANTHER" id="PTHR37819">
    <property type="entry name" value="PROTEIN PSIE"/>
    <property type="match status" value="1"/>
</dbReference>
<dbReference type="InterPro" id="IPR009315">
    <property type="entry name" value="P_starv_induced_PsiE"/>
</dbReference>
<dbReference type="Proteomes" id="UP001596002">
    <property type="component" value="Unassembled WGS sequence"/>
</dbReference>
<organism evidence="9 10">
    <name type="scientific">Effusibacillus consociatus</name>
    <dbReference type="NCBI Taxonomy" id="1117041"/>
    <lineage>
        <taxon>Bacteria</taxon>
        <taxon>Bacillati</taxon>
        <taxon>Bacillota</taxon>
        <taxon>Bacilli</taxon>
        <taxon>Bacillales</taxon>
        <taxon>Alicyclobacillaceae</taxon>
        <taxon>Effusibacillus</taxon>
    </lineage>
</organism>
<evidence type="ECO:0000256" key="5">
    <source>
        <dbReference type="ARBA" id="ARBA00022692"/>
    </source>
</evidence>
<dbReference type="PANTHER" id="PTHR37819:SF1">
    <property type="entry name" value="PROTEIN PSIE"/>
    <property type="match status" value="1"/>
</dbReference>
<keyword evidence="4" id="KW-1003">Cell membrane</keyword>
<protein>
    <recommendedName>
        <fullName evidence="3">Protein PsiE</fullName>
    </recommendedName>
</protein>
<keyword evidence="7 8" id="KW-0472">Membrane</keyword>
<name>A0ABV9PXH8_9BACL</name>
<comment type="subcellular location">
    <subcellularLocation>
        <location evidence="1">Cell inner membrane</location>
        <topology evidence="1">Multi-pass membrane protein</topology>
    </subcellularLocation>
</comment>
<dbReference type="RefSeq" id="WP_380023903.1">
    <property type="nucleotide sequence ID" value="NZ_JBHSHC010000014.1"/>
</dbReference>
<evidence type="ECO:0000256" key="6">
    <source>
        <dbReference type="ARBA" id="ARBA00022989"/>
    </source>
</evidence>
<evidence type="ECO:0000256" key="8">
    <source>
        <dbReference type="SAM" id="Phobius"/>
    </source>
</evidence>
<evidence type="ECO:0000256" key="7">
    <source>
        <dbReference type="ARBA" id="ARBA00023136"/>
    </source>
</evidence>
<gene>
    <name evidence="9" type="primary">psiE</name>
    <name evidence="9" type="ORF">ACFO8Q_01980</name>
</gene>
<feature type="transmembrane region" description="Helical" evidence="8">
    <location>
        <begin position="35"/>
        <end position="56"/>
    </location>
</feature>
<evidence type="ECO:0000256" key="1">
    <source>
        <dbReference type="ARBA" id="ARBA00004429"/>
    </source>
</evidence>
<comment type="caution">
    <text evidence="9">The sequence shown here is derived from an EMBL/GenBank/DDBJ whole genome shotgun (WGS) entry which is preliminary data.</text>
</comment>
<proteinExistence type="inferred from homology"/>
<keyword evidence="10" id="KW-1185">Reference proteome</keyword>
<reference evidence="10" key="1">
    <citation type="journal article" date="2019" name="Int. J. Syst. Evol. Microbiol.">
        <title>The Global Catalogue of Microorganisms (GCM) 10K type strain sequencing project: providing services to taxonomists for standard genome sequencing and annotation.</title>
        <authorList>
            <consortium name="The Broad Institute Genomics Platform"/>
            <consortium name="The Broad Institute Genome Sequencing Center for Infectious Disease"/>
            <person name="Wu L."/>
            <person name="Ma J."/>
        </authorList>
    </citation>
    <scope>NUCLEOTIDE SEQUENCE [LARGE SCALE GENOMIC DNA]</scope>
    <source>
        <strain evidence="10">WYCCWR 12678</strain>
    </source>
</reference>
<sequence>MKEVKASLLSTADGNSFQSVKEAKVKLKKISIAQVLQFFLNLSLIVLSGILCILLAKEIYDFIRFIIHSDHTEFHHFLEKILVFFLYFEFISMIVKYFREDYHFPLRYFVYIGITAMLRLIIVDHNDPINTLFYSLVILTLIISYYIINKTPRERP</sequence>
<evidence type="ECO:0000256" key="2">
    <source>
        <dbReference type="ARBA" id="ARBA00005632"/>
    </source>
</evidence>
<feature type="transmembrane region" description="Helical" evidence="8">
    <location>
        <begin position="129"/>
        <end position="148"/>
    </location>
</feature>